<dbReference type="GeneID" id="130459910"/>
<keyword evidence="1" id="KW-0863">Zinc-finger</keyword>
<dbReference type="Pfam" id="PF02148">
    <property type="entry name" value="zf-UBP"/>
    <property type="match status" value="1"/>
</dbReference>
<accession>A0ABM3QJH2</accession>
<evidence type="ECO:0000313" key="3">
    <source>
        <dbReference type="Proteomes" id="UP000813463"/>
    </source>
</evidence>
<keyword evidence="3" id="KW-1185">Reference proteome</keyword>
<dbReference type="SMART" id="SM00290">
    <property type="entry name" value="ZnF_UBP"/>
    <property type="match status" value="1"/>
</dbReference>
<dbReference type="InterPro" id="IPR013083">
    <property type="entry name" value="Znf_RING/FYVE/PHD"/>
</dbReference>
<evidence type="ECO:0000256" key="1">
    <source>
        <dbReference type="PROSITE-ProRule" id="PRU00502"/>
    </source>
</evidence>
<reference evidence="3" key="1">
    <citation type="journal article" date="2021" name="Nat. Commun.">
        <title>Genomic analyses provide insights into spinach domestication and the genetic basis of agronomic traits.</title>
        <authorList>
            <person name="Cai X."/>
            <person name="Sun X."/>
            <person name="Xu C."/>
            <person name="Sun H."/>
            <person name="Wang X."/>
            <person name="Ge C."/>
            <person name="Zhang Z."/>
            <person name="Wang Q."/>
            <person name="Fei Z."/>
            <person name="Jiao C."/>
            <person name="Wang Q."/>
        </authorList>
    </citation>
    <scope>NUCLEOTIDE SEQUENCE [LARGE SCALE GENOMIC DNA]</scope>
    <source>
        <strain evidence="3">cv. Varoflay</strain>
    </source>
</reference>
<keyword evidence="1" id="KW-0479">Metal-binding</keyword>
<dbReference type="PROSITE" id="PS50271">
    <property type="entry name" value="ZF_UBP"/>
    <property type="match status" value="1"/>
</dbReference>
<evidence type="ECO:0000259" key="2">
    <source>
        <dbReference type="PROSITE" id="PS50271"/>
    </source>
</evidence>
<keyword evidence="1" id="KW-0862">Zinc</keyword>
<dbReference type="RefSeq" id="XP_056683512.1">
    <property type="nucleotide sequence ID" value="XM_056827534.1"/>
</dbReference>
<sequence length="162" mass="18325">MWIGFWSFLYFTDITSIRIILRKGFPRPKVRTRWPNCRNSRLTFIRLAVDAIILAEGAEKKEQVAAWVAEKHISAYAMCLPQIESGTVIPPSGWKCANCDKIENLWLNLTDGMILRGRKNWDGTGGNNHAVEHYNETKYPLTVKLGTITADLEVAGSVPISY</sequence>
<dbReference type="InterPro" id="IPR001607">
    <property type="entry name" value="Znf_UBP"/>
</dbReference>
<dbReference type="SUPFAM" id="SSF57850">
    <property type="entry name" value="RING/U-box"/>
    <property type="match status" value="1"/>
</dbReference>
<proteinExistence type="predicted"/>
<feature type="domain" description="UBP-type" evidence="2">
    <location>
        <begin position="72"/>
        <end position="162"/>
    </location>
</feature>
<dbReference type="Gene3D" id="3.30.40.10">
    <property type="entry name" value="Zinc/RING finger domain, C3HC4 (zinc finger)"/>
    <property type="match status" value="1"/>
</dbReference>
<protein>
    <submittedName>
        <fullName evidence="4">Ubiquitin carboxyl-terminal hydrolase 14-like</fullName>
    </submittedName>
</protein>
<reference evidence="4" key="2">
    <citation type="submission" date="2025-08" db="UniProtKB">
        <authorList>
            <consortium name="RefSeq"/>
        </authorList>
    </citation>
    <scope>IDENTIFICATION</scope>
    <source>
        <tissue evidence="4">Leaf</tissue>
    </source>
</reference>
<evidence type="ECO:0000313" key="4">
    <source>
        <dbReference type="RefSeq" id="XP_056683512.1"/>
    </source>
</evidence>
<gene>
    <name evidence="4" type="primary">LOC130459910</name>
</gene>
<organism evidence="3 4">
    <name type="scientific">Spinacia oleracea</name>
    <name type="common">Spinach</name>
    <dbReference type="NCBI Taxonomy" id="3562"/>
    <lineage>
        <taxon>Eukaryota</taxon>
        <taxon>Viridiplantae</taxon>
        <taxon>Streptophyta</taxon>
        <taxon>Embryophyta</taxon>
        <taxon>Tracheophyta</taxon>
        <taxon>Spermatophyta</taxon>
        <taxon>Magnoliopsida</taxon>
        <taxon>eudicotyledons</taxon>
        <taxon>Gunneridae</taxon>
        <taxon>Pentapetalae</taxon>
        <taxon>Caryophyllales</taxon>
        <taxon>Chenopodiaceae</taxon>
        <taxon>Chenopodioideae</taxon>
        <taxon>Anserineae</taxon>
        <taxon>Spinacia</taxon>
    </lineage>
</organism>
<name>A0ABM3QJH2_SPIOL</name>
<dbReference type="Proteomes" id="UP000813463">
    <property type="component" value="Chromosome 4"/>
</dbReference>